<evidence type="ECO:0000256" key="1">
    <source>
        <dbReference type="ARBA" id="ARBA00004141"/>
    </source>
</evidence>
<feature type="transmembrane region" description="Helical" evidence="10">
    <location>
        <begin position="42"/>
        <end position="61"/>
    </location>
</feature>
<dbReference type="Pfam" id="PF00510">
    <property type="entry name" value="COX3"/>
    <property type="match status" value="1"/>
</dbReference>
<comment type="caution">
    <text evidence="12">The sequence shown here is derived from an EMBL/GenBank/DDBJ whole genome shotgun (WGS) entry which is preliminary data.</text>
</comment>
<dbReference type="PANTHER" id="PTHR11403:SF7">
    <property type="entry name" value="CYTOCHROME C OXIDASE SUBUNIT 3"/>
    <property type="match status" value="1"/>
</dbReference>
<evidence type="ECO:0000256" key="6">
    <source>
        <dbReference type="ARBA" id="ARBA00022989"/>
    </source>
</evidence>
<evidence type="ECO:0000313" key="12">
    <source>
        <dbReference type="EMBL" id="CCD37720.1"/>
    </source>
</evidence>
<dbReference type="GO" id="GO:0016491">
    <property type="term" value="F:oxidoreductase activity"/>
    <property type="evidence" value="ECO:0007669"/>
    <property type="project" value="UniProtKB-KW"/>
</dbReference>
<name>G4M991_9BURK</name>
<evidence type="ECO:0000256" key="8">
    <source>
        <dbReference type="ARBA" id="ARBA00031400"/>
    </source>
</evidence>
<dbReference type="GO" id="GO:0016020">
    <property type="term" value="C:membrane"/>
    <property type="evidence" value="ECO:0007669"/>
    <property type="project" value="UniProtKB-SubCell"/>
</dbReference>
<dbReference type="GO" id="GO:0019646">
    <property type="term" value="P:aerobic electron transport chain"/>
    <property type="evidence" value="ECO:0007669"/>
    <property type="project" value="InterPro"/>
</dbReference>
<keyword evidence="13" id="KW-1185">Reference proteome</keyword>
<reference evidence="12 13" key="1">
    <citation type="submission" date="2011-09" db="EMBL/GenBank/DDBJ databases">
        <authorList>
            <person name="Carlier A."/>
        </authorList>
    </citation>
    <scope>NUCLEOTIDE SEQUENCE [LARGE SCALE GENOMIC DNA]</scope>
    <source>
        <strain evidence="12 13">UZHbot1</strain>
    </source>
</reference>
<feature type="transmembrane region" description="Helical" evidence="10">
    <location>
        <begin position="288"/>
        <end position="306"/>
    </location>
</feature>
<organism evidence="12 13">
    <name type="scientific">Candidatus Paraburkholderia kirkii UZHbot1</name>
    <dbReference type="NCBI Taxonomy" id="1055526"/>
    <lineage>
        <taxon>Bacteria</taxon>
        <taxon>Pseudomonadati</taxon>
        <taxon>Pseudomonadota</taxon>
        <taxon>Betaproteobacteria</taxon>
        <taxon>Burkholderiales</taxon>
        <taxon>Burkholderiaceae</taxon>
        <taxon>Paraburkholderia</taxon>
    </lineage>
</organism>
<feature type="transmembrane region" description="Helical" evidence="10">
    <location>
        <begin position="203"/>
        <end position="225"/>
    </location>
</feature>
<dbReference type="Gene3D" id="1.10.287.70">
    <property type="match status" value="1"/>
</dbReference>
<evidence type="ECO:0000313" key="13">
    <source>
        <dbReference type="Proteomes" id="UP000003511"/>
    </source>
</evidence>
<evidence type="ECO:0000256" key="7">
    <source>
        <dbReference type="ARBA" id="ARBA00023136"/>
    </source>
</evidence>
<dbReference type="GO" id="GO:0004129">
    <property type="term" value="F:cytochrome-c oxidase activity"/>
    <property type="evidence" value="ECO:0007669"/>
    <property type="project" value="UniProtKB-EC"/>
</dbReference>
<dbReference type="Proteomes" id="UP000003511">
    <property type="component" value="Unassembled WGS sequence"/>
</dbReference>
<sequence>MCGWAVNGKRKFKQLDRSGESTMSGQNKSPYYFVPHLSRHPVMAASGLLIMLASLASWVNGHTWGPAGTFICLLFVLFVLWHWFGDAISESEGGMYGKRVDMSYRWSMSWFIFSEVMFFGAFFGALFYARAIAMHQLGSLDYKLIWPDFTAVWPNNGPAALVGHFPAMVPWPLPTINTALLLSSGATLTVAHHALREDHRKKAIIWLGATVLLGLTFLFCQGYEYFHAYNELNLTLASGVYGSTFFLLTGFHGFHVFLGGTMLTVVMIRLIRGHFTAEHHFAFEGAAWYWHFVDVVWLGLYVVVYWL</sequence>
<evidence type="ECO:0000256" key="5">
    <source>
        <dbReference type="ARBA" id="ARBA00022967"/>
    </source>
</evidence>
<dbReference type="InterPro" id="IPR024791">
    <property type="entry name" value="Cyt_c/ubiquinol_Oxase_su3"/>
</dbReference>
<dbReference type="STRING" id="1055526.BKIR_c2_4695"/>
<reference evidence="12 13" key="2">
    <citation type="submission" date="2011-10" db="EMBL/GenBank/DDBJ databases">
        <title>Draft genome sequence of Candidatus Burkholderia kirkii.</title>
        <authorList>
            <person name="Carlier A.L."/>
            <person name="Eberl L."/>
        </authorList>
    </citation>
    <scope>NUCLEOTIDE SEQUENCE [LARGE SCALE GENOMIC DNA]</scope>
    <source>
        <strain evidence="12 13">UZHbot1</strain>
    </source>
</reference>
<feature type="transmembrane region" description="Helical" evidence="10">
    <location>
        <begin position="106"/>
        <end position="129"/>
    </location>
</feature>
<protein>
    <recommendedName>
        <fullName evidence="3">cytochrome-c oxidase</fullName>
        <ecNumber evidence="3">7.1.1.9</ecNumber>
    </recommendedName>
    <alternativeName>
        <fullName evidence="8">Cytochrome aa3 subunit 3</fullName>
    </alternativeName>
    <alternativeName>
        <fullName evidence="9">Cytochrome c oxidase polypeptide III</fullName>
    </alternativeName>
</protein>
<keyword evidence="4 10" id="KW-0812">Transmembrane</keyword>
<dbReference type="CDD" id="cd01665">
    <property type="entry name" value="Cyt_c_Oxidase_III"/>
    <property type="match status" value="1"/>
</dbReference>
<dbReference type="InterPro" id="IPR033945">
    <property type="entry name" value="Cyt_c_oxase_su3_dom"/>
</dbReference>
<dbReference type="InterPro" id="IPR000298">
    <property type="entry name" value="Cyt_c_oxidase-like_su3"/>
</dbReference>
<proteinExistence type="inferred from homology"/>
<keyword evidence="6 10" id="KW-1133">Transmembrane helix</keyword>
<dbReference type="PANTHER" id="PTHR11403">
    <property type="entry name" value="CYTOCHROME C OXIDASE SUBUNIT III"/>
    <property type="match status" value="1"/>
</dbReference>
<evidence type="ECO:0000256" key="3">
    <source>
        <dbReference type="ARBA" id="ARBA00012949"/>
    </source>
</evidence>
<keyword evidence="7 10" id="KW-0472">Membrane</keyword>
<evidence type="ECO:0000256" key="10">
    <source>
        <dbReference type="SAM" id="Phobius"/>
    </source>
</evidence>
<feature type="domain" description="Heme-copper oxidase subunit III family profile" evidence="11">
    <location>
        <begin position="28"/>
        <end position="307"/>
    </location>
</feature>
<feature type="transmembrane region" description="Helical" evidence="10">
    <location>
        <begin position="67"/>
        <end position="85"/>
    </location>
</feature>
<dbReference type="Gene3D" id="1.20.120.80">
    <property type="entry name" value="Cytochrome c oxidase, subunit III, four-helix bundle"/>
    <property type="match status" value="1"/>
</dbReference>
<evidence type="ECO:0000259" key="11">
    <source>
        <dbReference type="PROSITE" id="PS50253"/>
    </source>
</evidence>
<dbReference type="AlphaFoldDB" id="G4M991"/>
<dbReference type="FunFam" id="1.20.120.80:FF:000003">
    <property type="entry name" value="Cytochrome c oxidase subunit 3"/>
    <property type="match status" value="1"/>
</dbReference>
<evidence type="ECO:0000256" key="9">
    <source>
        <dbReference type="ARBA" id="ARBA00031625"/>
    </source>
</evidence>
<dbReference type="InterPro" id="IPR013833">
    <property type="entry name" value="Cyt_c_oxidase_su3_a-hlx"/>
</dbReference>
<dbReference type="PROSITE" id="PS50253">
    <property type="entry name" value="COX3"/>
    <property type="match status" value="1"/>
</dbReference>
<evidence type="ECO:0000256" key="2">
    <source>
        <dbReference type="ARBA" id="ARBA00010581"/>
    </source>
</evidence>
<accession>G4M991</accession>
<evidence type="ECO:0000256" key="4">
    <source>
        <dbReference type="ARBA" id="ARBA00022692"/>
    </source>
</evidence>
<comment type="similarity">
    <text evidence="2">Belongs to the cytochrome c oxidase subunit 3 family.</text>
</comment>
<dbReference type="InterPro" id="IPR035973">
    <property type="entry name" value="Cyt_c_oxidase_su3-like_sf"/>
</dbReference>
<dbReference type="SUPFAM" id="SSF81452">
    <property type="entry name" value="Cytochrome c oxidase subunit III-like"/>
    <property type="match status" value="1"/>
</dbReference>
<comment type="subcellular location">
    <subcellularLocation>
        <location evidence="1">Membrane</location>
        <topology evidence="1">Multi-pass membrane protein</topology>
    </subcellularLocation>
</comment>
<gene>
    <name evidence="12" type="ORF">BKIR_c2_4695</name>
</gene>
<dbReference type="EMBL" id="CAFE01000117">
    <property type="protein sequence ID" value="CCD37720.1"/>
    <property type="molecule type" value="Genomic_DNA"/>
</dbReference>
<dbReference type="BioCyc" id="CBUR1055526:G10QW-204-MONOMER"/>
<feature type="transmembrane region" description="Helical" evidence="10">
    <location>
        <begin position="171"/>
        <end position="191"/>
    </location>
</feature>
<dbReference type="EC" id="7.1.1.9" evidence="3"/>
<dbReference type="HOGENOM" id="CLU_044071_0_0_4"/>
<keyword evidence="5" id="KW-1278">Translocase</keyword>
<keyword evidence="12" id="KW-0560">Oxidoreductase</keyword>
<feature type="transmembrane region" description="Helical" evidence="10">
    <location>
        <begin position="245"/>
        <end position="268"/>
    </location>
</feature>